<dbReference type="Proteomes" id="UP000838763">
    <property type="component" value="Unassembled WGS sequence"/>
</dbReference>
<name>A0A9P1H5P5_9PEZI</name>
<gene>
    <name evidence="1" type="ORF">PPNO1_LOCUS5460</name>
</gene>
<sequence>TAAVLAVTE</sequence>
<reference evidence="1" key="1">
    <citation type="submission" date="2022-11" db="EMBL/GenBank/DDBJ databases">
        <authorList>
            <person name="Scott C."/>
            <person name="Bruce N."/>
        </authorList>
    </citation>
    <scope>NUCLEOTIDE SEQUENCE</scope>
</reference>
<comment type="caution">
    <text evidence="1">The sequence shown here is derived from an EMBL/GenBank/DDBJ whole genome shotgun (WGS) entry which is preliminary data.</text>
</comment>
<dbReference type="OrthoDB" id="29563at2759"/>
<feature type="non-terminal residue" evidence="1">
    <location>
        <position position="9"/>
    </location>
</feature>
<protein>
    <submittedName>
        <fullName evidence="1">Uncharacterized protein</fullName>
    </submittedName>
</protein>
<dbReference type="EMBL" id="CALLCH030000012">
    <property type="protein sequence ID" value="CAI4215774.1"/>
    <property type="molecule type" value="Genomic_DNA"/>
</dbReference>
<feature type="non-terminal residue" evidence="1">
    <location>
        <position position="1"/>
    </location>
</feature>
<evidence type="ECO:0000313" key="1">
    <source>
        <dbReference type="EMBL" id="CAI4215774.1"/>
    </source>
</evidence>
<accession>A0A9P1H5P5</accession>
<organism evidence="1 2">
    <name type="scientific">Parascedosporium putredinis</name>
    <dbReference type="NCBI Taxonomy" id="1442378"/>
    <lineage>
        <taxon>Eukaryota</taxon>
        <taxon>Fungi</taxon>
        <taxon>Dikarya</taxon>
        <taxon>Ascomycota</taxon>
        <taxon>Pezizomycotina</taxon>
        <taxon>Sordariomycetes</taxon>
        <taxon>Hypocreomycetidae</taxon>
        <taxon>Microascales</taxon>
        <taxon>Microascaceae</taxon>
        <taxon>Parascedosporium</taxon>
    </lineage>
</organism>
<evidence type="ECO:0000313" key="2">
    <source>
        <dbReference type="Proteomes" id="UP000838763"/>
    </source>
</evidence>
<keyword evidence="2" id="KW-1185">Reference proteome</keyword>
<proteinExistence type="predicted"/>